<comment type="function">
    <text evidence="7">Catalyzes the tRNA-independent activation of glutamate in presence of ATP and the subsequent transfer of glutamate onto a tRNA(Asp). Glutamate is transferred on the 2-amino-5-(4,5-dihydroxy-2-cyclopenten-1-yl) moiety of the queuosine in the wobble position of the QUC anticodon.</text>
</comment>
<dbReference type="GO" id="GO:0008270">
    <property type="term" value="F:zinc ion binding"/>
    <property type="evidence" value="ECO:0007669"/>
    <property type="project" value="UniProtKB-UniRule"/>
</dbReference>
<proteinExistence type="inferred from homology"/>
<keyword evidence="8" id="KW-0648">Protein biosynthesis</keyword>
<feature type="binding site" evidence="7">
    <location>
        <position position="42"/>
    </location>
    <ligand>
        <name>L-glutamate</name>
        <dbReference type="ChEBI" id="CHEBI:29985"/>
    </ligand>
</feature>
<accession>A0A448MZW2</accession>
<dbReference type="InterPro" id="IPR014729">
    <property type="entry name" value="Rossmann-like_a/b/a_fold"/>
</dbReference>
<name>A0A448MZW2_9ACTN</name>
<evidence type="ECO:0000256" key="8">
    <source>
        <dbReference type="RuleBase" id="RU363037"/>
    </source>
</evidence>
<reference evidence="10 11" key="1">
    <citation type="submission" date="2018-12" db="EMBL/GenBank/DDBJ databases">
        <authorList>
            <consortium name="Pathogen Informatics"/>
        </authorList>
    </citation>
    <scope>NUCLEOTIDE SEQUENCE [LARGE SCALE GENOMIC DNA]</scope>
    <source>
        <strain evidence="10 11">NCTC12967</strain>
    </source>
</reference>
<keyword evidence="5 7" id="KW-0067">ATP-binding</keyword>
<feature type="short sequence motif" description="'KMSKS' region" evidence="7">
    <location>
        <begin position="236"/>
        <end position="240"/>
    </location>
</feature>
<dbReference type="GeneID" id="64407396"/>
<dbReference type="GO" id="GO:0004818">
    <property type="term" value="F:glutamate-tRNA ligase activity"/>
    <property type="evidence" value="ECO:0007669"/>
    <property type="project" value="TreeGrafter"/>
</dbReference>
<feature type="binding site" evidence="7">
    <location>
        <begin position="6"/>
        <end position="10"/>
    </location>
    <ligand>
        <name>L-glutamate</name>
        <dbReference type="ChEBI" id="CHEBI:29985"/>
    </ligand>
</feature>
<dbReference type="GO" id="GO:0005829">
    <property type="term" value="C:cytosol"/>
    <property type="evidence" value="ECO:0007669"/>
    <property type="project" value="TreeGrafter"/>
</dbReference>
<evidence type="ECO:0000256" key="5">
    <source>
        <dbReference type="ARBA" id="ARBA00022840"/>
    </source>
</evidence>
<dbReference type="GO" id="GO:0006400">
    <property type="term" value="P:tRNA modification"/>
    <property type="evidence" value="ECO:0007669"/>
    <property type="project" value="InterPro"/>
</dbReference>
<organism evidence="10 11">
    <name type="scientific">Arachnia propionica</name>
    <dbReference type="NCBI Taxonomy" id="1750"/>
    <lineage>
        <taxon>Bacteria</taxon>
        <taxon>Bacillati</taxon>
        <taxon>Actinomycetota</taxon>
        <taxon>Actinomycetes</taxon>
        <taxon>Propionibacteriales</taxon>
        <taxon>Propionibacteriaceae</taxon>
        <taxon>Arachnia</taxon>
    </lineage>
</organism>
<comment type="cofactor">
    <cofactor evidence="7">
        <name>Zn(2+)</name>
        <dbReference type="ChEBI" id="CHEBI:29105"/>
    </cofactor>
    <text evidence="7">Binds 1 zinc ion per subunit.</text>
</comment>
<dbReference type="InterPro" id="IPR022380">
    <property type="entry name" value="Glu-Q_tRNA(Asp)_Synthase"/>
</dbReference>
<evidence type="ECO:0000313" key="10">
    <source>
        <dbReference type="EMBL" id="VEH70642.1"/>
    </source>
</evidence>
<sequence>MPIVDRYAPSPTSDLHLGNLRTALAGWLLTRREEGRWLLRVEDLDAARVRAAGGAADRQLSDLRRLGMTWDGEVVTQSERLDAYRDSLTRLRDRTYECFCTRKEIEQAVSAPHGEGHRPYPGTCARLSAAERARRRRQRPAAIRIRAKGARFTVTDRFAGEVTGVVDDFVLIRGDGVPAYNFAAVVDDLHQGVNRITRGADLLDSAPRQAWLATLLGGRPPSYAHIGLVTNPAGRRLAKRDGAVTLADLLDRGWRIPEVLAELTASLGLGRHETPEGALAVMPEPLPDTFCAPATWTGNGFASSATTLP</sequence>
<keyword evidence="1 7" id="KW-0436">Ligase</keyword>
<feature type="binding site" evidence="7">
    <location>
        <position position="180"/>
    </location>
    <ligand>
        <name>L-glutamate</name>
        <dbReference type="ChEBI" id="CHEBI:29985"/>
    </ligand>
</feature>
<evidence type="ECO:0000256" key="3">
    <source>
        <dbReference type="ARBA" id="ARBA00022741"/>
    </source>
</evidence>
<dbReference type="NCBIfam" id="NF004315">
    <property type="entry name" value="PRK05710.1-4"/>
    <property type="match status" value="1"/>
</dbReference>
<evidence type="ECO:0000256" key="1">
    <source>
        <dbReference type="ARBA" id="ARBA00022598"/>
    </source>
</evidence>
<evidence type="ECO:0000256" key="2">
    <source>
        <dbReference type="ARBA" id="ARBA00022723"/>
    </source>
</evidence>
<evidence type="ECO:0000256" key="4">
    <source>
        <dbReference type="ARBA" id="ARBA00022833"/>
    </source>
</evidence>
<dbReference type="Gene3D" id="3.40.50.620">
    <property type="entry name" value="HUPs"/>
    <property type="match status" value="1"/>
</dbReference>
<dbReference type="SUPFAM" id="SSF52374">
    <property type="entry name" value="Nucleotidylyl transferase"/>
    <property type="match status" value="1"/>
</dbReference>
<dbReference type="PRINTS" id="PR00987">
    <property type="entry name" value="TRNASYNTHGLU"/>
</dbReference>
<evidence type="ECO:0000256" key="7">
    <source>
        <dbReference type="HAMAP-Rule" id="MF_01428"/>
    </source>
</evidence>
<keyword evidence="4 7" id="KW-0862">Zinc</keyword>
<feature type="binding site" evidence="7">
    <location>
        <position position="120"/>
    </location>
    <ligand>
        <name>Zn(2+)</name>
        <dbReference type="ChEBI" id="CHEBI:29105"/>
    </ligand>
</feature>
<dbReference type="PANTHER" id="PTHR43311:SF1">
    <property type="entry name" value="GLUTAMYL-Q TRNA(ASP) SYNTHETASE"/>
    <property type="match status" value="1"/>
</dbReference>
<evidence type="ECO:0000313" key="11">
    <source>
        <dbReference type="Proteomes" id="UP000273044"/>
    </source>
</evidence>
<feature type="binding site" evidence="7">
    <location>
        <position position="198"/>
    </location>
    <ligand>
        <name>L-glutamate</name>
        <dbReference type="ChEBI" id="CHEBI:29985"/>
    </ligand>
</feature>
<dbReference type="HAMAP" id="MF_01428">
    <property type="entry name" value="Glu_Q_tRNA_synth"/>
    <property type="match status" value="1"/>
</dbReference>
<keyword evidence="11" id="KW-1185">Reference proteome</keyword>
<dbReference type="RefSeq" id="WP_061786783.1">
    <property type="nucleotide sequence ID" value="NZ_LR134406.1"/>
</dbReference>
<dbReference type="InterPro" id="IPR049940">
    <property type="entry name" value="GluQ/Sye"/>
</dbReference>
<feature type="binding site" evidence="7">
    <location>
        <position position="124"/>
    </location>
    <ligand>
        <name>Zn(2+)</name>
        <dbReference type="ChEBI" id="CHEBI:29105"/>
    </ligand>
</feature>
<feature type="domain" description="Glutamyl/glutaminyl-tRNA synthetase class Ib catalytic" evidence="9">
    <location>
        <begin position="4"/>
        <end position="268"/>
    </location>
</feature>
<dbReference type="GO" id="GO:0006424">
    <property type="term" value="P:glutamyl-tRNA aminoacylation"/>
    <property type="evidence" value="ECO:0007669"/>
    <property type="project" value="InterPro"/>
</dbReference>
<evidence type="ECO:0000259" key="9">
    <source>
        <dbReference type="Pfam" id="PF00749"/>
    </source>
</evidence>
<keyword evidence="2 7" id="KW-0479">Metal-binding</keyword>
<dbReference type="AlphaFoldDB" id="A0A448MZW2"/>
<keyword evidence="3 7" id="KW-0547">Nucleotide-binding</keyword>
<dbReference type="Pfam" id="PF00749">
    <property type="entry name" value="tRNA-synt_1c"/>
    <property type="match status" value="1"/>
</dbReference>
<keyword evidence="6 7" id="KW-0030">Aminoacyl-tRNA synthetase</keyword>
<comment type="similarity">
    <text evidence="7">Belongs to the class-I aminoacyl-tRNA synthetase family. GluQ subfamily.</text>
</comment>
<dbReference type="InterPro" id="IPR020058">
    <property type="entry name" value="Glu/Gln-tRNA-synth_Ib_cat-dom"/>
</dbReference>
<dbReference type="Proteomes" id="UP000273044">
    <property type="component" value="Chromosome"/>
</dbReference>
<feature type="short sequence motif" description="'HIGH' region" evidence="7">
    <location>
        <begin position="9"/>
        <end position="19"/>
    </location>
</feature>
<evidence type="ECO:0000256" key="6">
    <source>
        <dbReference type="ARBA" id="ARBA00023146"/>
    </source>
</evidence>
<dbReference type="GO" id="GO:0005524">
    <property type="term" value="F:ATP binding"/>
    <property type="evidence" value="ECO:0007669"/>
    <property type="project" value="UniProtKB-KW"/>
</dbReference>
<protein>
    <recommendedName>
        <fullName evidence="7">Glutamyl-Q tRNA(Asp) synthetase</fullName>
        <shortName evidence="7">Glu-Q-RSs</shortName>
        <ecNumber evidence="7">6.1.1.-</ecNumber>
    </recommendedName>
</protein>
<feature type="binding site" evidence="7">
    <location>
        <position position="239"/>
    </location>
    <ligand>
        <name>ATP</name>
        <dbReference type="ChEBI" id="CHEBI:30616"/>
    </ligand>
</feature>
<dbReference type="EC" id="6.1.1.-" evidence="7"/>
<dbReference type="PANTHER" id="PTHR43311">
    <property type="entry name" value="GLUTAMATE--TRNA LIGASE"/>
    <property type="match status" value="1"/>
</dbReference>
<feature type="binding site" evidence="7">
    <location>
        <position position="100"/>
    </location>
    <ligand>
        <name>Zn(2+)</name>
        <dbReference type="ChEBI" id="CHEBI:29105"/>
    </ligand>
</feature>
<dbReference type="EMBL" id="LR134406">
    <property type="protein sequence ID" value="VEH70642.1"/>
    <property type="molecule type" value="Genomic_DNA"/>
</dbReference>
<feature type="binding site" evidence="7">
    <location>
        <position position="98"/>
    </location>
    <ligand>
        <name>Zn(2+)</name>
        <dbReference type="ChEBI" id="CHEBI:29105"/>
    </ligand>
</feature>
<gene>
    <name evidence="7 10" type="primary">gluQ</name>
    <name evidence="10" type="ORF">NCTC12967_01944</name>
</gene>
<dbReference type="InterPro" id="IPR000924">
    <property type="entry name" value="Glu/Gln-tRNA-synth"/>
</dbReference>